<dbReference type="GO" id="GO:0004745">
    <property type="term" value="F:all-trans-retinol dehydrogenase (NAD+) activity"/>
    <property type="evidence" value="ECO:0007669"/>
    <property type="project" value="TreeGrafter"/>
</dbReference>
<keyword evidence="7" id="KW-0560">Oxidoreductase</keyword>
<dbReference type="InterPro" id="IPR002328">
    <property type="entry name" value="ADH_Zn_CS"/>
</dbReference>
<reference evidence="12" key="1">
    <citation type="submission" date="2025-08" db="UniProtKB">
        <authorList>
            <consortium name="Ensembl"/>
        </authorList>
    </citation>
    <scope>IDENTIFICATION</scope>
</reference>
<comment type="subunit">
    <text evidence="3">Dimer.</text>
</comment>
<dbReference type="GeneTree" id="ENSGT00940000162845"/>
<dbReference type="Ensembl" id="ENSSVLT00005014181.1">
    <property type="protein sequence ID" value="ENSSVLP00005012809.1"/>
    <property type="gene ID" value="ENSSVLG00005009788.1"/>
</dbReference>
<evidence type="ECO:0000256" key="8">
    <source>
        <dbReference type="ARBA" id="ARBA00023027"/>
    </source>
</evidence>
<comment type="subcellular location">
    <subcellularLocation>
        <location evidence="2">Cytoplasm</location>
    </subcellularLocation>
</comment>
<evidence type="ECO:0000256" key="5">
    <source>
        <dbReference type="ARBA" id="ARBA00022723"/>
    </source>
</evidence>
<dbReference type="Gene3D" id="3.90.180.10">
    <property type="entry name" value="Medium-chain alcohol dehydrogenases, catalytic domain"/>
    <property type="match status" value="1"/>
</dbReference>
<keyword evidence="4" id="KW-0963">Cytoplasm</keyword>
<dbReference type="InterPro" id="IPR013154">
    <property type="entry name" value="ADH-like_N"/>
</dbReference>
<dbReference type="AlphaFoldDB" id="A0A8D2BDB1"/>
<dbReference type="SUPFAM" id="SSF51735">
    <property type="entry name" value="NAD(P)-binding Rossmann-fold domains"/>
    <property type="match status" value="1"/>
</dbReference>
<evidence type="ECO:0000256" key="3">
    <source>
        <dbReference type="ARBA" id="ARBA00011473"/>
    </source>
</evidence>
<organism evidence="12 13">
    <name type="scientific">Sciurus vulgaris</name>
    <name type="common">Eurasian red squirrel</name>
    <dbReference type="NCBI Taxonomy" id="55149"/>
    <lineage>
        <taxon>Eukaryota</taxon>
        <taxon>Metazoa</taxon>
        <taxon>Chordata</taxon>
        <taxon>Craniata</taxon>
        <taxon>Vertebrata</taxon>
        <taxon>Euteleostomi</taxon>
        <taxon>Mammalia</taxon>
        <taxon>Eutheria</taxon>
        <taxon>Euarchontoglires</taxon>
        <taxon>Glires</taxon>
        <taxon>Rodentia</taxon>
        <taxon>Sciuromorpha</taxon>
        <taxon>Sciuridae</taxon>
        <taxon>Sciurinae</taxon>
        <taxon>Sciurini</taxon>
        <taxon>Sciurus</taxon>
    </lineage>
</organism>
<evidence type="ECO:0000259" key="10">
    <source>
        <dbReference type="Pfam" id="PF00107"/>
    </source>
</evidence>
<dbReference type="FunFam" id="3.90.180.10:FF:000067">
    <property type="entry name" value="alcohol dehydrogenase 1-like isoform X1"/>
    <property type="match status" value="1"/>
</dbReference>
<dbReference type="Pfam" id="PF08240">
    <property type="entry name" value="ADH_N"/>
    <property type="match status" value="1"/>
</dbReference>
<reference evidence="12" key="2">
    <citation type="submission" date="2025-09" db="UniProtKB">
        <authorList>
            <consortium name="Ensembl"/>
        </authorList>
    </citation>
    <scope>IDENTIFICATION</scope>
</reference>
<dbReference type="GO" id="GO:0042573">
    <property type="term" value="P:retinoic acid metabolic process"/>
    <property type="evidence" value="ECO:0007669"/>
    <property type="project" value="TreeGrafter"/>
</dbReference>
<dbReference type="InterPro" id="IPR011032">
    <property type="entry name" value="GroES-like_sf"/>
</dbReference>
<dbReference type="PROSITE" id="PS00059">
    <property type="entry name" value="ADH_ZINC"/>
    <property type="match status" value="1"/>
</dbReference>
<evidence type="ECO:0000313" key="12">
    <source>
        <dbReference type="Ensembl" id="ENSSVLP00005012809.1"/>
    </source>
</evidence>
<dbReference type="Pfam" id="PF00107">
    <property type="entry name" value="ADH_zinc_N"/>
    <property type="match status" value="1"/>
</dbReference>
<evidence type="ECO:0008006" key="14">
    <source>
        <dbReference type="Google" id="ProtNLM"/>
    </source>
</evidence>
<keyword evidence="13" id="KW-1185">Reference proteome</keyword>
<evidence type="ECO:0000256" key="4">
    <source>
        <dbReference type="ARBA" id="ARBA00022490"/>
    </source>
</evidence>
<dbReference type="SUPFAM" id="SSF50129">
    <property type="entry name" value="GroES-like"/>
    <property type="match status" value="2"/>
</dbReference>
<sequence length="351" mass="37640">EKIEVDPPKPGEVRIKIISSGICGTDKHILEGKDKVPLPAILGHEGAGIVESIGEGVTSVKPGDKVLMFPVPECRECSSCLHPKGNFCLKEKVIPPTGLMLDGTSRFTCRGRKIYHLYGTSTFTEYTVVHEIAVGKIDDGAPMDRVCIISCGVPTGFGAVFNTARVTPGSTCVVFGLGGIGSAVVMACKASGASRIIGVDINEEKFPWARDLGVTDCLNPQKLEKPVQEVVVEMTGNGVDFAFEAIGLIDTMVGALESCHPSYGVCVIIGVAPSNSQLIFDPLLLLSGRILKGGAVGEYKTRDSIPKLVTDYMEKKINTDPLITHKFPFKSINKAFELFQAGHCIRCCIRE</sequence>
<dbReference type="InterPro" id="IPR036291">
    <property type="entry name" value="NAD(P)-bd_dom_sf"/>
</dbReference>
<dbReference type="PANTHER" id="PTHR43880">
    <property type="entry name" value="ALCOHOL DEHYDROGENASE"/>
    <property type="match status" value="1"/>
</dbReference>
<feature type="domain" description="Alcohol dehydrogenase-like N-terminal" evidence="11">
    <location>
        <begin position="9"/>
        <end position="138"/>
    </location>
</feature>
<keyword evidence="8" id="KW-0520">NAD</keyword>
<evidence type="ECO:0000256" key="2">
    <source>
        <dbReference type="ARBA" id="ARBA00004496"/>
    </source>
</evidence>
<evidence type="ECO:0000256" key="7">
    <source>
        <dbReference type="ARBA" id="ARBA00023002"/>
    </source>
</evidence>
<protein>
    <recommendedName>
        <fullName evidence="14">Alcohol dehydrogenase</fullName>
    </recommendedName>
</protein>
<dbReference type="Proteomes" id="UP000694564">
    <property type="component" value="Chromosome 9"/>
</dbReference>
<evidence type="ECO:0000256" key="1">
    <source>
        <dbReference type="ARBA" id="ARBA00001947"/>
    </source>
</evidence>
<dbReference type="Gene3D" id="3.40.50.720">
    <property type="entry name" value="NAD(P)-binding Rossmann-like Domain"/>
    <property type="match status" value="1"/>
</dbReference>
<dbReference type="InterPro" id="IPR013149">
    <property type="entry name" value="ADH-like_C"/>
</dbReference>
<keyword evidence="5 9" id="KW-0479">Metal-binding</keyword>
<comment type="cofactor">
    <cofactor evidence="1 9">
        <name>Zn(2+)</name>
        <dbReference type="ChEBI" id="CHEBI:29105"/>
    </cofactor>
</comment>
<evidence type="ECO:0000256" key="9">
    <source>
        <dbReference type="RuleBase" id="RU361277"/>
    </source>
</evidence>
<name>A0A8D2BDB1_SCIVU</name>
<keyword evidence="6 9" id="KW-0862">Zinc</keyword>
<dbReference type="FunFam" id="3.40.50.720:FF:000003">
    <property type="entry name" value="S-(hydroxymethyl)glutathione dehydrogenase"/>
    <property type="match status" value="1"/>
</dbReference>
<evidence type="ECO:0000256" key="6">
    <source>
        <dbReference type="ARBA" id="ARBA00022833"/>
    </source>
</evidence>
<dbReference type="GO" id="GO:0005829">
    <property type="term" value="C:cytosol"/>
    <property type="evidence" value="ECO:0007669"/>
    <property type="project" value="TreeGrafter"/>
</dbReference>
<dbReference type="GO" id="GO:0008270">
    <property type="term" value="F:zinc ion binding"/>
    <property type="evidence" value="ECO:0007669"/>
    <property type="project" value="InterPro"/>
</dbReference>
<dbReference type="PANTHER" id="PTHR43880:SF51">
    <property type="entry name" value="ALCOHOL DEHYDROGENASE 6B (CLASS V)"/>
    <property type="match status" value="1"/>
</dbReference>
<accession>A0A8D2BDB1</accession>
<evidence type="ECO:0000313" key="13">
    <source>
        <dbReference type="Proteomes" id="UP000694564"/>
    </source>
</evidence>
<proteinExistence type="inferred from homology"/>
<evidence type="ECO:0000259" key="11">
    <source>
        <dbReference type="Pfam" id="PF08240"/>
    </source>
</evidence>
<comment type="similarity">
    <text evidence="9">Belongs to the zinc-containing alcohol dehydrogenase family.</text>
</comment>
<feature type="domain" description="Alcohol dehydrogenase-like C-terminal" evidence="10">
    <location>
        <begin position="179"/>
        <end position="303"/>
    </location>
</feature>
<dbReference type="GO" id="GO:0042572">
    <property type="term" value="P:retinol metabolic process"/>
    <property type="evidence" value="ECO:0007669"/>
    <property type="project" value="TreeGrafter"/>
</dbReference>